<feature type="region of interest" description="Disordered" evidence="1">
    <location>
        <begin position="1"/>
        <end position="21"/>
    </location>
</feature>
<evidence type="ECO:0000256" key="1">
    <source>
        <dbReference type="SAM" id="MobiDB-lite"/>
    </source>
</evidence>
<dbReference type="EMBL" id="SRPR01000140">
    <property type="protein sequence ID" value="KAG5958682.1"/>
    <property type="molecule type" value="Genomic_DNA"/>
</dbReference>
<organism evidence="2 3">
    <name type="scientific">Claviceps arundinis</name>
    <dbReference type="NCBI Taxonomy" id="1623583"/>
    <lineage>
        <taxon>Eukaryota</taxon>
        <taxon>Fungi</taxon>
        <taxon>Dikarya</taxon>
        <taxon>Ascomycota</taxon>
        <taxon>Pezizomycotina</taxon>
        <taxon>Sordariomycetes</taxon>
        <taxon>Hypocreomycetidae</taxon>
        <taxon>Hypocreales</taxon>
        <taxon>Clavicipitaceae</taxon>
        <taxon>Claviceps</taxon>
    </lineage>
</organism>
<gene>
    <name evidence="2" type="ORF">E4U57_001199</name>
</gene>
<comment type="caution">
    <text evidence="2">The sequence shown here is derived from an EMBL/GenBank/DDBJ whole genome shotgun (WGS) entry which is preliminary data.</text>
</comment>
<evidence type="ECO:0000313" key="3">
    <source>
        <dbReference type="Proteomes" id="UP000742024"/>
    </source>
</evidence>
<keyword evidence="3" id="KW-1185">Reference proteome</keyword>
<evidence type="ECO:0000313" key="2">
    <source>
        <dbReference type="EMBL" id="KAG5958682.1"/>
    </source>
</evidence>
<dbReference type="Proteomes" id="UP000742024">
    <property type="component" value="Unassembled WGS sequence"/>
</dbReference>
<accession>A0ABQ7PB43</accession>
<feature type="non-terminal residue" evidence="2">
    <location>
        <position position="1"/>
    </location>
</feature>
<sequence>KTKKDCKQHPWASQSHSTPEPFGFGIFTKVQEVQVSPPSFYLGSWELAGGVAESGVVGGGRRSKSRDGAAVG</sequence>
<proteinExistence type="predicted"/>
<name>A0ABQ7PB43_9HYPO</name>
<protein>
    <submittedName>
        <fullName evidence="2">Uncharacterized protein</fullName>
    </submittedName>
</protein>
<reference evidence="2 3" key="1">
    <citation type="journal article" date="2020" name="bioRxiv">
        <title>Whole genome comparisons of ergot fungi reveals the divergence and evolution of species within the genus Claviceps are the result of varying mechanisms driving genome evolution and host range expansion.</title>
        <authorList>
            <person name="Wyka S.A."/>
            <person name="Mondo S.J."/>
            <person name="Liu M."/>
            <person name="Dettman J."/>
            <person name="Nalam V."/>
            <person name="Broders K.D."/>
        </authorList>
    </citation>
    <scope>NUCLEOTIDE SEQUENCE [LARGE SCALE GENOMIC DNA]</scope>
    <source>
        <strain evidence="2 3">LM583</strain>
    </source>
</reference>